<feature type="transmembrane region" description="Helical" evidence="6">
    <location>
        <begin position="310"/>
        <end position="331"/>
    </location>
</feature>
<accession>A0A5M6D8F4</accession>
<feature type="transmembrane region" description="Helical" evidence="6">
    <location>
        <begin position="137"/>
        <end position="154"/>
    </location>
</feature>
<feature type="transmembrane region" description="Helical" evidence="6">
    <location>
        <begin position="281"/>
        <end position="298"/>
    </location>
</feature>
<sequence>MNRAIVGQTLLWCAAVTIGLTPGVLATDFGGILPWSQYVGSLALVFACLLTLLGIGVSVGTTPTATPSRFAYIVGGVLAVAAGYGWLQTCAVPASWVGLFSPASYLAYVQWAGSLIGITADSSIPISISPADSLDSVAWLAIVAVASTFATVLYRDRHRAAGLLWMILAGGTSIALIGIFRKWIPDFTLWSFQAGGEGAPFGTFLNRNNAALGINLGLAAAIGLSAWRWEIFRSTVVGPGRPMGAPSRLAKRWFSDPMSAIATAAVLTGLAGVAICGSRGGLLSAVVAGTVVGLTFAKRSRLRDVIAPNVVARAKAAAVAGSIVLAAVILLRPGSGDPSQPPPTAGTIESAFQAGTQRLSADYRLAHWPDGLRTAAKHFPAGSGYSTYRFAYLPWQQTSPWRWCVHADNLWLEWLVEGGVVAALLLAFLLWQSVQMIRRLSRSPDPFDYGLSLSVLYALTVIGVSQCFDFGLAMPANFLGAALLFTGGFTRAAQVVVSTSTSRGGKLKLRHADEQAWKSTTFWRQGMVPSAIGVCLLAASLIALTRLRLNSRIDFAVKSTELRFDAIKSAPEQLNGQIEELQTLAKEQSRPELLDLLARCEFQRGRLQELIAHQNATNTASLARQYAESSRNLRRLAWRRSVPELAGEAERSPVEVVAKGFDDGAHQATSPYARSLARSKESLFARPMGLSPRMNLVFTEFVHQTPSVTDEALQQSAQLFRNNAELQFRLGTQAADHGGYVLATEMWRRAATIDATMVRRVLARAARYDVFPIQKVIPGSAAPKATVDRYLVDGHSNQRSDPNARAAKSDTEHSVNPTRWNSSH</sequence>
<dbReference type="PANTHER" id="PTHR37422:SF23">
    <property type="entry name" value="TEICHURONIC ACID BIOSYNTHESIS PROTEIN TUAE"/>
    <property type="match status" value="1"/>
</dbReference>
<dbReference type="GO" id="GO:0016874">
    <property type="term" value="F:ligase activity"/>
    <property type="evidence" value="ECO:0007669"/>
    <property type="project" value="UniProtKB-KW"/>
</dbReference>
<proteinExistence type="predicted"/>
<dbReference type="AlphaFoldDB" id="A0A5M6D8F4"/>
<evidence type="ECO:0000256" key="2">
    <source>
        <dbReference type="ARBA" id="ARBA00022692"/>
    </source>
</evidence>
<feature type="transmembrane region" description="Helical" evidence="6">
    <location>
        <begin position="411"/>
        <end position="431"/>
    </location>
</feature>
<keyword evidence="2 6" id="KW-0812">Transmembrane</keyword>
<dbReference type="GO" id="GO:0016020">
    <property type="term" value="C:membrane"/>
    <property type="evidence" value="ECO:0007669"/>
    <property type="project" value="UniProtKB-SubCell"/>
</dbReference>
<feature type="transmembrane region" description="Helical" evidence="6">
    <location>
        <begin position="161"/>
        <end position="180"/>
    </location>
</feature>
<keyword evidence="4 6" id="KW-0472">Membrane</keyword>
<evidence type="ECO:0000256" key="5">
    <source>
        <dbReference type="SAM" id="MobiDB-lite"/>
    </source>
</evidence>
<protein>
    <submittedName>
        <fullName evidence="8">O-antigen ligase family protein</fullName>
    </submittedName>
</protein>
<comment type="caution">
    <text evidence="8">The sequence shown here is derived from an EMBL/GenBank/DDBJ whole genome shotgun (WGS) entry which is preliminary data.</text>
</comment>
<dbReference type="EMBL" id="VWOX01000005">
    <property type="protein sequence ID" value="KAA5543811.1"/>
    <property type="molecule type" value="Genomic_DNA"/>
</dbReference>
<evidence type="ECO:0000313" key="9">
    <source>
        <dbReference type="Proteomes" id="UP000324479"/>
    </source>
</evidence>
<evidence type="ECO:0000259" key="7">
    <source>
        <dbReference type="Pfam" id="PF04932"/>
    </source>
</evidence>
<feature type="transmembrane region" description="Helical" evidence="6">
    <location>
        <begin position="451"/>
        <end position="472"/>
    </location>
</feature>
<feature type="transmembrane region" description="Helical" evidence="6">
    <location>
        <begin position="522"/>
        <end position="544"/>
    </location>
</feature>
<keyword evidence="9" id="KW-1185">Reference proteome</keyword>
<feature type="transmembrane region" description="Helical" evidence="6">
    <location>
        <begin position="70"/>
        <end position="87"/>
    </location>
</feature>
<evidence type="ECO:0000256" key="1">
    <source>
        <dbReference type="ARBA" id="ARBA00004141"/>
    </source>
</evidence>
<name>A0A5M6D8F4_9BACT</name>
<feature type="transmembrane region" description="Helical" evidence="6">
    <location>
        <begin position="253"/>
        <end position="275"/>
    </location>
</feature>
<keyword evidence="3 6" id="KW-1133">Transmembrane helix</keyword>
<comment type="subcellular location">
    <subcellularLocation>
        <location evidence="1">Membrane</location>
        <topology evidence="1">Multi-pass membrane protein</topology>
    </subcellularLocation>
</comment>
<reference evidence="8 9" key="1">
    <citation type="submission" date="2019-08" db="EMBL/GenBank/DDBJ databases">
        <authorList>
            <person name="Dhanesh K."/>
            <person name="Kumar G."/>
            <person name="Sasikala C."/>
            <person name="Venkata Ramana C."/>
        </authorList>
    </citation>
    <scope>NUCLEOTIDE SEQUENCE [LARGE SCALE GENOMIC DNA]</scope>
    <source>
        <strain evidence="8 9">JC645</strain>
    </source>
</reference>
<feature type="region of interest" description="Disordered" evidence="5">
    <location>
        <begin position="794"/>
        <end position="824"/>
    </location>
</feature>
<evidence type="ECO:0000313" key="8">
    <source>
        <dbReference type="EMBL" id="KAA5543811.1"/>
    </source>
</evidence>
<feature type="transmembrane region" description="Helical" evidence="6">
    <location>
        <begin position="210"/>
        <end position="232"/>
    </location>
</feature>
<dbReference type="Pfam" id="PF04932">
    <property type="entry name" value="Wzy_C"/>
    <property type="match status" value="1"/>
</dbReference>
<dbReference type="InterPro" id="IPR007016">
    <property type="entry name" value="O-antigen_ligase-rel_domated"/>
</dbReference>
<dbReference type="RefSeq" id="WP_150076563.1">
    <property type="nucleotide sequence ID" value="NZ_VWOX01000005.1"/>
</dbReference>
<feature type="compositionally biased region" description="Polar residues" evidence="5">
    <location>
        <begin position="814"/>
        <end position="824"/>
    </location>
</feature>
<evidence type="ECO:0000256" key="3">
    <source>
        <dbReference type="ARBA" id="ARBA00022989"/>
    </source>
</evidence>
<organism evidence="8 9">
    <name type="scientific">Roseiconus nitratireducens</name>
    <dbReference type="NCBI Taxonomy" id="2605748"/>
    <lineage>
        <taxon>Bacteria</taxon>
        <taxon>Pseudomonadati</taxon>
        <taxon>Planctomycetota</taxon>
        <taxon>Planctomycetia</taxon>
        <taxon>Pirellulales</taxon>
        <taxon>Pirellulaceae</taxon>
        <taxon>Roseiconus</taxon>
    </lineage>
</organism>
<dbReference type="InterPro" id="IPR051533">
    <property type="entry name" value="WaaL-like"/>
</dbReference>
<gene>
    <name evidence="8" type="ORF">FYK55_11610</name>
</gene>
<dbReference type="PANTHER" id="PTHR37422">
    <property type="entry name" value="TEICHURONIC ACID BIOSYNTHESIS PROTEIN TUAE"/>
    <property type="match status" value="1"/>
</dbReference>
<keyword evidence="8" id="KW-0436">Ligase</keyword>
<evidence type="ECO:0000256" key="6">
    <source>
        <dbReference type="SAM" id="Phobius"/>
    </source>
</evidence>
<feature type="domain" description="O-antigen ligase-related" evidence="7">
    <location>
        <begin position="265"/>
        <end position="426"/>
    </location>
</feature>
<feature type="transmembrane region" description="Helical" evidence="6">
    <location>
        <begin position="36"/>
        <end position="58"/>
    </location>
</feature>
<dbReference type="Proteomes" id="UP000324479">
    <property type="component" value="Unassembled WGS sequence"/>
</dbReference>
<feature type="transmembrane region" description="Helical" evidence="6">
    <location>
        <begin position="478"/>
        <end position="501"/>
    </location>
</feature>
<evidence type="ECO:0000256" key="4">
    <source>
        <dbReference type="ARBA" id="ARBA00023136"/>
    </source>
</evidence>